<dbReference type="InterPro" id="IPR036322">
    <property type="entry name" value="WD40_repeat_dom_sf"/>
</dbReference>
<dbReference type="SUPFAM" id="SSF50978">
    <property type="entry name" value="WD40 repeat-like"/>
    <property type="match status" value="1"/>
</dbReference>
<organism evidence="1 2">
    <name type="scientific">Marasmius crinis-equi</name>
    <dbReference type="NCBI Taxonomy" id="585013"/>
    <lineage>
        <taxon>Eukaryota</taxon>
        <taxon>Fungi</taxon>
        <taxon>Dikarya</taxon>
        <taxon>Basidiomycota</taxon>
        <taxon>Agaricomycotina</taxon>
        <taxon>Agaricomycetes</taxon>
        <taxon>Agaricomycetidae</taxon>
        <taxon>Agaricales</taxon>
        <taxon>Marasmiineae</taxon>
        <taxon>Marasmiaceae</taxon>
        <taxon>Marasmius</taxon>
    </lineage>
</organism>
<keyword evidence="2" id="KW-1185">Reference proteome</keyword>
<dbReference type="Gene3D" id="2.130.10.10">
    <property type="entry name" value="YVTN repeat-like/Quinoprotein amine dehydrogenase"/>
    <property type="match status" value="1"/>
</dbReference>
<comment type="caution">
    <text evidence="1">The sequence shown here is derived from an EMBL/GenBank/DDBJ whole genome shotgun (WGS) entry which is preliminary data.</text>
</comment>
<dbReference type="InterPro" id="IPR015943">
    <property type="entry name" value="WD40/YVTN_repeat-like_dom_sf"/>
</dbReference>
<dbReference type="Proteomes" id="UP001465976">
    <property type="component" value="Unassembled WGS sequence"/>
</dbReference>
<evidence type="ECO:0000313" key="1">
    <source>
        <dbReference type="EMBL" id="KAL0575415.1"/>
    </source>
</evidence>
<sequence length="238" mass="26185">MSSLSSVDWFDGETIAFGPESGNVQGITLNSSGRYLAVYFSREVQIWDLWNLEESQPAPLARYSASSSAEITCIKWVGEETLATGHIDGRVYVVGINKLQASGTSGRGKVMKWYMNMAKWCITMVAGRLLLNNETSTKSIEMRGLKAKNISEKVGSVAIWTVEGTRLLLAAIGRHIRVWRVEHAALEHPWTDLGDLPDPPDIGGIGVKSLPISQIFVGKKVVVCYSEIGIVFVDHFDL</sequence>
<accession>A0ABR3FK24</accession>
<gene>
    <name evidence="1" type="ORF">V5O48_006555</name>
</gene>
<proteinExistence type="predicted"/>
<evidence type="ECO:0000313" key="2">
    <source>
        <dbReference type="Proteomes" id="UP001465976"/>
    </source>
</evidence>
<dbReference type="EMBL" id="JBAHYK010000306">
    <property type="protein sequence ID" value="KAL0575415.1"/>
    <property type="molecule type" value="Genomic_DNA"/>
</dbReference>
<reference evidence="1 2" key="1">
    <citation type="submission" date="2024-02" db="EMBL/GenBank/DDBJ databases">
        <title>A draft genome for the cacao thread blight pathogen Marasmius crinis-equi.</title>
        <authorList>
            <person name="Cohen S.P."/>
            <person name="Baruah I.K."/>
            <person name="Amoako-Attah I."/>
            <person name="Bukari Y."/>
            <person name="Meinhardt L.W."/>
            <person name="Bailey B.A."/>
        </authorList>
    </citation>
    <scope>NUCLEOTIDE SEQUENCE [LARGE SCALE GENOMIC DNA]</scope>
    <source>
        <strain evidence="1 2">GH-76</strain>
    </source>
</reference>
<name>A0ABR3FK24_9AGAR</name>
<protein>
    <submittedName>
        <fullName evidence="1">Uncharacterized protein</fullName>
    </submittedName>
</protein>